<dbReference type="OrthoDB" id="1263307at2759"/>
<comment type="caution">
    <text evidence="1">The sequence shown here is derived from an EMBL/GenBank/DDBJ whole genome shotgun (WGS) entry which is preliminary data.</text>
</comment>
<gene>
    <name evidence="1" type="ORF">AC579_1512</name>
</gene>
<dbReference type="AlphaFoldDB" id="A0A139IKA2"/>
<dbReference type="PANTHER" id="PTHR37017">
    <property type="entry name" value="AB HYDROLASE-1 DOMAIN-CONTAINING PROTEIN-RELATED"/>
    <property type="match status" value="1"/>
</dbReference>
<protein>
    <recommendedName>
        <fullName evidence="3">AB hydrolase-1 domain-containing protein</fullName>
    </recommendedName>
</protein>
<organism evidence="1 2">
    <name type="scientific">Pseudocercospora musae</name>
    <dbReference type="NCBI Taxonomy" id="113226"/>
    <lineage>
        <taxon>Eukaryota</taxon>
        <taxon>Fungi</taxon>
        <taxon>Dikarya</taxon>
        <taxon>Ascomycota</taxon>
        <taxon>Pezizomycotina</taxon>
        <taxon>Dothideomycetes</taxon>
        <taxon>Dothideomycetidae</taxon>
        <taxon>Mycosphaerellales</taxon>
        <taxon>Mycosphaerellaceae</taxon>
        <taxon>Pseudocercospora</taxon>
    </lineage>
</organism>
<accession>A0A139IKA2</accession>
<evidence type="ECO:0000313" key="1">
    <source>
        <dbReference type="EMBL" id="KXT15075.1"/>
    </source>
</evidence>
<reference evidence="1 2" key="1">
    <citation type="submission" date="2015-07" db="EMBL/GenBank/DDBJ databases">
        <title>Comparative genomics of the Sigatoka disease complex on banana suggests a link between parallel evolutionary changes in Pseudocercospora fijiensis and Pseudocercospora eumusae and increased virulence on the banana host.</title>
        <authorList>
            <person name="Chang T.-C."/>
            <person name="Salvucci A."/>
            <person name="Crous P.W."/>
            <person name="Stergiopoulos I."/>
        </authorList>
    </citation>
    <scope>NUCLEOTIDE SEQUENCE [LARGE SCALE GENOMIC DNA]</scope>
    <source>
        <strain evidence="1 2">CBS 116634</strain>
    </source>
</reference>
<proteinExistence type="predicted"/>
<dbReference type="InterPro" id="IPR052897">
    <property type="entry name" value="Sec-Metab_Biosynth_Hydrolase"/>
</dbReference>
<keyword evidence="2" id="KW-1185">Reference proteome</keyword>
<name>A0A139IKA2_9PEZI</name>
<dbReference type="Proteomes" id="UP000073492">
    <property type="component" value="Unassembled WGS sequence"/>
</dbReference>
<dbReference type="STRING" id="113226.A0A139IKA2"/>
<sequence length="204" mass="22401">MSLTPPQARRLALPNLLQASRLPPPSLGLLHFMRPPPFNRQPQPTNPNTQMPSQISKPYVNAVILVLHSSSGLPGSEAVRGLDLETGQGKGLKGGCLTTTFAEDGVSPWYGVSEDGLTVFPKMPKGTFCNEMSEDGDISATKDLSLMSYKAFSTLPILLQRKMADEWAKGYEVRTEWLDTDHSPFYSNAEEMAMVFRRAAGEEV</sequence>
<evidence type="ECO:0008006" key="3">
    <source>
        <dbReference type="Google" id="ProtNLM"/>
    </source>
</evidence>
<dbReference type="PANTHER" id="PTHR37017:SF13">
    <property type="entry name" value="AB HYDROLASE-1 DOMAIN-CONTAINING PROTEIN"/>
    <property type="match status" value="1"/>
</dbReference>
<evidence type="ECO:0000313" key="2">
    <source>
        <dbReference type="Proteomes" id="UP000073492"/>
    </source>
</evidence>
<dbReference type="EMBL" id="LFZO01000067">
    <property type="protein sequence ID" value="KXT15075.1"/>
    <property type="molecule type" value="Genomic_DNA"/>
</dbReference>